<evidence type="ECO:0000256" key="1">
    <source>
        <dbReference type="ARBA" id="ARBA00005466"/>
    </source>
</evidence>
<keyword evidence="6" id="KW-1185">Reference proteome</keyword>
<dbReference type="GO" id="GO:0016491">
    <property type="term" value="F:oxidoreductase activity"/>
    <property type="evidence" value="ECO:0007669"/>
    <property type="project" value="UniProtKB-KW"/>
</dbReference>
<dbReference type="InterPro" id="IPR012951">
    <property type="entry name" value="BBE"/>
</dbReference>
<dbReference type="InterPro" id="IPR006094">
    <property type="entry name" value="Oxid_FAD_bind_N"/>
</dbReference>
<evidence type="ECO:0000256" key="2">
    <source>
        <dbReference type="ARBA" id="ARBA00023002"/>
    </source>
</evidence>
<dbReference type="InterPro" id="IPR016166">
    <property type="entry name" value="FAD-bd_PCMH"/>
</dbReference>
<dbReference type="InterPro" id="IPR036318">
    <property type="entry name" value="FAD-bd_PCMH-like_sf"/>
</dbReference>
<dbReference type="Gene3D" id="3.40.462.20">
    <property type="match status" value="1"/>
</dbReference>
<sequence>MKVLTLLSAASLISTGVLAAPSSDCKCFPGDACWPAASRWNALNSTVGGRLIATVPLASPCHSPNFNNATCQSLRDQWQYPDVHMDDSASVMAPFFANQSCDPFTAESKPCTLGNYVRYAVAVSSANDIISTINFAKSNKIRLVIRNTGHDYNGRSTGAGALSVWTHKLKSISFINYSDTYYRGTAVKVGAGVQGYELLAAGRAKGQVTVGGECPTVGVAGGYTQGGGHSALSTSFGLSADNTLEWEVVTAAGKRLIASRTQNTDLYWALSGGGGGNYGVVVSLTVKTFPDRLIGGATLSFFSSNNPTEKFYSAINAFHSALPNIVNSGSMVVYYFTSNFFMIAPLTAYNKTSAEVEAIMAPFLAKLDALGVTYNSAFSQFPTYYEHYNQYFGPLPTGAIQVGIAQYGGRLIPTTTITKNATAFAATARTIAEKGITFIGVGTDVSSFGKDSVNSVLPAWRKALVHATLTTDWSFDPAKWDQMLANQRLMTEDIMPLIEAVTPGSGAYMNEADFRQPRFQQEFFGSKYYDLLSVKYKYDPDFFFYALNAVGSEFWNVADNGRMCRS</sequence>
<evidence type="ECO:0000256" key="3">
    <source>
        <dbReference type="SAM" id="SignalP"/>
    </source>
</evidence>
<evidence type="ECO:0000313" key="5">
    <source>
        <dbReference type="EMBL" id="KAK0635728.1"/>
    </source>
</evidence>
<dbReference type="InterPro" id="IPR050432">
    <property type="entry name" value="FAD-linked_Oxidoreductases_BP"/>
</dbReference>
<dbReference type="Pfam" id="PF01565">
    <property type="entry name" value="FAD_binding_4"/>
    <property type="match status" value="1"/>
</dbReference>
<comment type="caution">
    <text evidence="5">The sequence shown here is derived from an EMBL/GenBank/DDBJ whole genome shotgun (WGS) entry which is preliminary data.</text>
</comment>
<feature type="chain" id="PRO_5041353570" description="FAD-binding PCMH-type domain-containing protein" evidence="3">
    <location>
        <begin position="20"/>
        <end position="566"/>
    </location>
</feature>
<evidence type="ECO:0000313" key="6">
    <source>
        <dbReference type="Proteomes" id="UP001174934"/>
    </source>
</evidence>
<evidence type="ECO:0000259" key="4">
    <source>
        <dbReference type="PROSITE" id="PS51387"/>
    </source>
</evidence>
<protein>
    <recommendedName>
        <fullName evidence="4">FAD-binding PCMH-type domain-containing protein</fullName>
    </recommendedName>
</protein>
<keyword evidence="2" id="KW-0560">Oxidoreductase</keyword>
<organism evidence="5 6">
    <name type="scientific">Bombardia bombarda</name>
    <dbReference type="NCBI Taxonomy" id="252184"/>
    <lineage>
        <taxon>Eukaryota</taxon>
        <taxon>Fungi</taxon>
        <taxon>Dikarya</taxon>
        <taxon>Ascomycota</taxon>
        <taxon>Pezizomycotina</taxon>
        <taxon>Sordariomycetes</taxon>
        <taxon>Sordariomycetidae</taxon>
        <taxon>Sordariales</taxon>
        <taxon>Lasiosphaeriaceae</taxon>
        <taxon>Bombardia</taxon>
    </lineage>
</organism>
<dbReference type="GO" id="GO:0071949">
    <property type="term" value="F:FAD binding"/>
    <property type="evidence" value="ECO:0007669"/>
    <property type="project" value="InterPro"/>
</dbReference>
<dbReference type="AlphaFoldDB" id="A0AA39XKK4"/>
<dbReference type="InterPro" id="IPR016169">
    <property type="entry name" value="FAD-bd_PCMH_sub2"/>
</dbReference>
<dbReference type="PANTHER" id="PTHR13878:SF91">
    <property type="entry name" value="FAD BINDING DOMAIN PROTEIN (AFU_ORTHOLOGUE AFUA_6G12070)-RELATED"/>
    <property type="match status" value="1"/>
</dbReference>
<feature type="domain" description="FAD-binding PCMH-type" evidence="4">
    <location>
        <begin position="112"/>
        <end position="291"/>
    </location>
</feature>
<dbReference type="Proteomes" id="UP001174934">
    <property type="component" value="Unassembled WGS sequence"/>
</dbReference>
<proteinExistence type="inferred from homology"/>
<gene>
    <name evidence="5" type="ORF">B0T17DRAFT_503232</name>
</gene>
<dbReference type="Pfam" id="PF08031">
    <property type="entry name" value="BBE"/>
    <property type="match status" value="1"/>
</dbReference>
<reference evidence="5" key="1">
    <citation type="submission" date="2023-06" db="EMBL/GenBank/DDBJ databases">
        <title>Genome-scale phylogeny and comparative genomics of the fungal order Sordariales.</title>
        <authorList>
            <consortium name="Lawrence Berkeley National Laboratory"/>
            <person name="Hensen N."/>
            <person name="Bonometti L."/>
            <person name="Westerberg I."/>
            <person name="Brannstrom I.O."/>
            <person name="Guillou S."/>
            <person name="Cros-Aarteil S."/>
            <person name="Calhoun S."/>
            <person name="Haridas S."/>
            <person name="Kuo A."/>
            <person name="Mondo S."/>
            <person name="Pangilinan J."/>
            <person name="Riley R."/>
            <person name="LaButti K."/>
            <person name="Andreopoulos B."/>
            <person name="Lipzen A."/>
            <person name="Chen C."/>
            <person name="Yanf M."/>
            <person name="Daum C."/>
            <person name="Ng V."/>
            <person name="Clum A."/>
            <person name="Steindorff A."/>
            <person name="Ohm R."/>
            <person name="Martin F."/>
            <person name="Silar P."/>
            <person name="Natvig D."/>
            <person name="Lalanne C."/>
            <person name="Gautier V."/>
            <person name="Ament-velasquez S.L."/>
            <person name="Kruys A."/>
            <person name="Hutchinson M.I."/>
            <person name="Powell A.J."/>
            <person name="Barry K."/>
            <person name="Miller A.N."/>
            <person name="Grigoriev I.V."/>
            <person name="Debuchy R."/>
            <person name="Gladieux P."/>
            <person name="Thoren M.H."/>
            <person name="Johannesson H."/>
        </authorList>
    </citation>
    <scope>NUCLEOTIDE SEQUENCE</scope>
    <source>
        <strain evidence="5">SMH3391-2</strain>
    </source>
</reference>
<dbReference type="Gene3D" id="3.30.465.10">
    <property type="match status" value="1"/>
</dbReference>
<dbReference type="SUPFAM" id="SSF56176">
    <property type="entry name" value="FAD-binding/transporter-associated domain-like"/>
    <property type="match status" value="1"/>
</dbReference>
<dbReference type="PROSITE" id="PS51387">
    <property type="entry name" value="FAD_PCMH"/>
    <property type="match status" value="1"/>
</dbReference>
<comment type="similarity">
    <text evidence="1">Belongs to the oxygen-dependent FAD-linked oxidoreductase family.</text>
</comment>
<name>A0AA39XKK4_9PEZI</name>
<keyword evidence="3" id="KW-0732">Signal</keyword>
<dbReference type="EMBL" id="JAULSR010000001">
    <property type="protein sequence ID" value="KAK0635728.1"/>
    <property type="molecule type" value="Genomic_DNA"/>
</dbReference>
<accession>A0AA39XKK4</accession>
<dbReference type="PANTHER" id="PTHR13878">
    <property type="entry name" value="GULONOLACTONE OXIDASE"/>
    <property type="match status" value="1"/>
</dbReference>
<feature type="signal peptide" evidence="3">
    <location>
        <begin position="1"/>
        <end position="19"/>
    </location>
</feature>